<evidence type="ECO:0000313" key="9">
    <source>
        <dbReference type="Proteomes" id="UP001491310"/>
    </source>
</evidence>
<evidence type="ECO:0000256" key="1">
    <source>
        <dbReference type="ARBA" id="ARBA00008263"/>
    </source>
</evidence>
<dbReference type="InterPro" id="IPR035516">
    <property type="entry name" value="Gyrase/topoIV_suA_C"/>
</dbReference>
<dbReference type="SUPFAM" id="SSF101904">
    <property type="entry name" value="GyrA/ParC C-terminal domain-like"/>
    <property type="match status" value="1"/>
</dbReference>
<dbReference type="EC" id="5.6.2.2" evidence="2"/>
<dbReference type="Gene3D" id="3.30.1360.40">
    <property type="match status" value="1"/>
</dbReference>
<feature type="active site" description="O-(5'-phospho-DNA)-tyrosine intermediate" evidence="6">
    <location>
        <position position="165"/>
    </location>
</feature>
<proteinExistence type="inferred from homology"/>
<evidence type="ECO:0000256" key="3">
    <source>
        <dbReference type="ARBA" id="ARBA00023029"/>
    </source>
</evidence>
<keyword evidence="3 6" id="KW-0799">Topoisomerase</keyword>
<evidence type="ECO:0000313" key="8">
    <source>
        <dbReference type="EMBL" id="KAK9917213.1"/>
    </source>
</evidence>
<protein>
    <recommendedName>
        <fullName evidence="2">DNA topoisomerase (ATP-hydrolyzing)</fullName>
        <ecNumber evidence="2">5.6.2.2</ecNumber>
    </recommendedName>
</protein>
<keyword evidence="5 6" id="KW-0413">Isomerase</keyword>
<dbReference type="Gene3D" id="1.10.268.10">
    <property type="entry name" value="Topoisomerase, domain 3"/>
    <property type="match status" value="1"/>
</dbReference>
<dbReference type="SMART" id="SM00434">
    <property type="entry name" value="TOP4c"/>
    <property type="match status" value="1"/>
</dbReference>
<sequence>MHVPCKRCIDYWTFSGVSQSSNSCSISFVAKDRWHNLPVLGIRSIFEGMEEQISPCPKEAEQSYLAYAMSVIVGRALPDVRDGLKPVHRRILFAMHDLGLLPTKPYRKCARVVGEVLGKYHPHGDSAVYEALVRMAQGFSMRAPLVSGHGNFGSLDNDPPAAMRYTECRLQAVSSAVMLADLAYDTVDFAPNFDNSQEEPRVLPARVPNLLVNGSSGIAVSIATKIPPHNLREVVAGLHALIDSPDITIAELMQHIPAPDFPTGGEILASGGIRDAYEQGKGSITVRGRAFIEGGEVVASTSAPAGAGAAAKRAKKGTREKVVKPSIIVTELPYQTNKADFVAKVAALVEEQKLTGISDVRDESDRDGMRVVVEVKRGSSPEVVLNNLYKQTTLQSNFSVNSVALVSGTPQTLNLKEFLTHFLEFRCQIIKRRARFDLRKAQARQHIVQGLLRALADLDKVVATVRAAKDGAAASKDLQQSFGLSPEQADAVLSMALRRLTSLEAGKLREEEATLAQTLAQLQSLLGSQQLVLDTVKRESQEIADKFGDSRRTAVRMDESGQLSVEDVIPNRASLLVFSRKGYIKRMPTDLFSVQGRGGRGVSGARMREDDTVEEVAHVMDHDTVLFFSPDGICRALKAYQIPQSSRTAAGTPLTQVLQVGKGARVASIMSLGEFSDDDFLVMLTKDGLIKRTPMKLFANVRGSLTAIKLRPGDELMWVERCNADDSVLLASSDGMAIRFPTNQLTPQSRVAQGLKSMVLKGAARLIGMSVLPAGLSALEASGSETDEDLSEEDVQQLDELADIPVPSLLLVTQNGVGKRVPLDLFRTQRRGGKGLRSIKLNEGDNLSSVEVVGLGENASEEMLLTTAGGMMNRTAVSNIRSCSRTARGVTVANLQEGDSVQAITILRPNVED</sequence>
<dbReference type="Pfam" id="PF00521">
    <property type="entry name" value="DNA_topoisoIV"/>
    <property type="match status" value="1"/>
</dbReference>
<dbReference type="InterPro" id="IPR006691">
    <property type="entry name" value="GyrA/parC_rep"/>
</dbReference>
<evidence type="ECO:0000259" key="7">
    <source>
        <dbReference type="PROSITE" id="PS52040"/>
    </source>
</evidence>
<comment type="similarity">
    <text evidence="1">Belongs to the type II topoisomerase GyrA/ParC subunit family.</text>
</comment>
<gene>
    <name evidence="8" type="ORF">WJX75_001927</name>
</gene>
<keyword evidence="4 6" id="KW-0238">DNA-binding</keyword>
<dbReference type="Gene3D" id="3.90.199.10">
    <property type="entry name" value="Topoisomerase II, domain 5"/>
    <property type="match status" value="1"/>
</dbReference>
<feature type="domain" description="Topo IIA-type catalytic" evidence="7">
    <location>
        <begin position="77"/>
        <end position="568"/>
    </location>
</feature>
<comment type="caution">
    <text evidence="8">The sequence shown here is derived from an EMBL/GenBank/DDBJ whole genome shotgun (WGS) entry which is preliminary data.</text>
</comment>
<dbReference type="Pfam" id="PF03989">
    <property type="entry name" value="DNA_gyraseA_C"/>
    <property type="match status" value="6"/>
</dbReference>
<comment type="catalytic activity">
    <reaction evidence="6">
        <text>ATP-dependent breakage, passage and rejoining of double-stranded DNA.</text>
        <dbReference type="EC" id="5.6.2.2"/>
    </reaction>
</comment>
<organism evidence="8 9">
    <name type="scientific">Coccomyxa subellipsoidea</name>
    <dbReference type="NCBI Taxonomy" id="248742"/>
    <lineage>
        <taxon>Eukaryota</taxon>
        <taxon>Viridiplantae</taxon>
        <taxon>Chlorophyta</taxon>
        <taxon>core chlorophytes</taxon>
        <taxon>Trebouxiophyceae</taxon>
        <taxon>Trebouxiophyceae incertae sedis</taxon>
        <taxon>Coccomyxaceae</taxon>
        <taxon>Coccomyxa</taxon>
    </lineage>
</organism>
<evidence type="ECO:0000256" key="6">
    <source>
        <dbReference type="PROSITE-ProRule" id="PRU01384"/>
    </source>
</evidence>
<dbReference type="InterPro" id="IPR013760">
    <property type="entry name" value="Topo_IIA-like_dom_sf"/>
</dbReference>
<dbReference type="PANTHER" id="PTHR43493:SF5">
    <property type="entry name" value="DNA GYRASE SUBUNIT A, CHLOROPLASTIC_MITOCHONDRIAL"/>
    <property type="match status" value="1"/>
</dbReference>
<evidence type="ECO:0000256" key="5">
    <source>
        <dbReference type="ARBA" id="ARBA00023235"/>
    </source>
</evidence>
<dbReference type="Gene3D" id="2.120.10.90">
    <property type="entry name" value="DNA gyrase/topoisomerase IV, subunit A, C-terminal"/>
    <property type="match status" value="1"/>
</dbReference>
<name>A0ABR2YZW0_9CHLO</name>
<dbReference type="CDD" id="cd00187">
    <property type="entry name" value="TOP4c"/>
    <property type="match status" value="1"/>
</dbReference>
<keyword evidence="9" id="KW-1185">Reference proteome</keyword>
<dbReference type="InterPro" id="IPR013757">
    <property type="entry name" value="Topo_IIA_A_a_sf"/>
</dbReference>
<dbReference type="PROSITE" id="PS52040">
    <property type="entry name" value="TOPO_IIA"/>
    <property type="match status" value="1"/>
</dbReference>
<dbReference type="PANTHER" id="PTHR43493">
    <property type="entry name" value="DNA GYRASE/TOPOISOMERASE SUBUNIT A"/>
    <property type="match status" value="1"/>
</dbReference>
<dbReference type="InterPro" id="IPR013758">
    <property type="entry name" value="Topo_IIA_A/C_ab"/>
</dbReference>
<dbReference type="Proteomes" id="UP001491310">
    <property type="component" value="Unassembled WGS sequence"/>
</dbReference>
<dbReference type="SUPFAM" id="SSF56719">
    <property type="entry name" value="Type II DNA topoisomerase"/>
    <property type="match status" value="1"/>
</dbReference>
<evidence type="ECO:0000256" key="2">
    <source>
        <dbReference type="ARBA" id="ARBA00012895"/>
    </source>
</evidence>
<dbReference type="NCBIfam" id="NF004044">
    <property type="entry name" value="PRK05561.1"/>
    <property type="match status" value="1"/>
</dbReference>
<reference evidence="8 9" key="1">
    <citation type="journal article" date="2024" name="Nat. Commun.">
        <title>Phylogenomics reveals the evolutionary origins of lichenization in chlorophyte algae.</title>
        <authorList>
            <person name="Puginier C."/>
            <person name="Libourel C."/>
            <person name="Otte J."/>
            <person name="Skaloud P."/>
            <person name="Haon M."/>
            <person name="Grisel S."/>
            <person name="Petersen M."/>
            <person name="Berrin J.G."/>
            <person name="Delaux P.M."/>
            <person name="Dal Grande F."/>
            <person name="Keller J."/>
        </authorList>
    </citation>
    <scope>NUCLEOTIDE SEQUENCE [LARGE SCALE GENOMIC DNA]</scope>
    <source>
        <strain evidence="8 9">SAG 216-7</strain>
    </source>
</reference>
<accession>A0ABR2YZW0</accession>
<dbReference type="EMBL" id="JALJOT010000002">
    <property type="protein sequence ID" value="KAK9917213.1"/>
    <property type="molecule type" value="Genomic_DNA"/>
</dbReference>
<dbReference type="InterPro" id="IPR002205">
    <property type="entry name" value="Topo_IIA_dom_A"/>
</dbReference>
<evidence type="ECO:0000256" key="4">
    <source>
        <dbReference type="ARBA" id="ARBA00023125"/>
    </source>
</evidence>
<dbReference type="InterPro" id="IPR050220">
    <property type="entry name" value="Type_II_DNA_Topoisomerases"/>
</dbReference>